<evidence type="ECO:0000259" key="4">
    <source>
        <dbReference type="PROSITE" id="PS51118"/>
    </source>
</evidence>
<keyword evidence="2" id="KW-0238">DNA-binding</keyword>
<feature type="domain" description="HTH hxlR-type" evidence="4">
    <location>
        <begin position="24"/>
        <end position="122"/>
    </location>
</feature>
<evidence type="ECO:0000313" key="5">
    <source>
        <dbReference type="EMBL" id="NKY29491.1"/>
    </source>
</evidence>
<dbReference type="InterPro" id="IPR036390">
    <property type="entry name" value="WH_DNA-bd_sf"/>
</dbReference>
<dbReference type="GO" id="GO:0003677">
    <property type="term" value="F:DNA binding"/>
    <property type="evidence" value="ECO:0007669"/>
    <property type="project" value="UniProtKB-KW"/>
</dbReference>
<dbReference type="RefSeq" id="WP_062974982.1">
    <property type="nucleotide sequence ID" value="NZ_JAAXOS010000013.1"/>
</dbReference>
<dbReference type="PROSITE" id="PS51118">
    <property type="entry name" value="HTH_HXLR"/>
    <property type="match status" value="1"/>
</dbReference>
<organism evidence="5 6">
    <name type="scientific">Nocardia gamkensis</name>
    <dbReference type="NCBI Taxonomy" id="352869"/>
    <lineage>
        <taxon>Bacteria</taxon>
        <taxon>Bacillati</taxon>
        <taxon>Actinomycetota</taxon>
        <taxon>Actinomycetes</taxon>
        <taxon>Mycobacteriales</taxon>
        <taxon>Nocardiaceae</taxon>
        <taxon>Nocardia</taxon>
    </lineage>
</organism>
<reference evidence="5 6" key="1">
    <citation type="submission" date="2020-04" db="EMBL/GenBank/DDBJ databases">
        <title>MicrobeNet Type strains.</title>
        <authorList>
            <person name="Nicholson A.C."/>
        </authorList>
    </citation>
    <scope>NUCLEOTIDE SEQUENCE [LARGE SCALE GENOMIC DNA]</scope>
    <source>
        <strain evidence="5 6">DSM 44956</strain>
    </source>
</reference>
<comment type="caution">
    <text evidence="5">The sequence shown here is derived from an EMBL/GenBank/DDBJ whole genome shotgun (WGS) entry which is preliminary data.</text>
</comment>
<sequence>MATKTAAQRRELAKQHYDAYIAECPTRQLLDRISDKWVSLVLAALAEGPLRYAELNRIIAGVSPKMLTQTLRGLERDGLVERRITAEVPVRVDYELTPLGHSLQPVMSAVKAWAEERMDDVIAARARYDDIGK</sequence>
<dbReference type="InterPro" id="IPR036388">
    <property type="entry name" value="WH-like_DNA-bd_sf"/>
</dbReference>
<dbReference type="Proteomes" id="UP000540698">
    <property type="component" value="Unassembled WGS sequence"/>
</dbReference>
<evidence type="ECO:0000256" key="1">
    <source>
        <dbReference type="ARBA" id="ARBA00023015"/>
    </source>
</evidence>
<evidence type="ECO:0000256" key="2">
    <source>
        <dbReference type="ARBA" id="ARBA00023125"/>
    </source>
</evidence>
<accession>A0A7X6L7V6</accession>
<protein>
    <submittedName>
        <fullName evidence="5">Helix-turn-helix transcriptional regulator</fullName>
    </submittedName>
</protein>
<dbReference type="PANTHER" id="PTHR33204:SF37">
    <property type="entry name" value="HTH-TYPE TRANSCRIPTIONAL REGULATOR YODB"/>
    <property type="match status" value="1"/>
</dbReference>
<dbReference type="EMBL" id="JAAXOS010000013">
    <property type="protein sequence ID" value="NKY29491.1"/>
    <property type="molecule type" value="Genomic_DNA"/>
</dbReference>
<dbReference type="PANTHER" id="PTHR33204">
    <property type="entry name" value="TRANSCRIPTIONAL REGULATOR, MARR FAMILY"/>
    <property type="match status" value="1"/>
</dbReference>
<dbReference type="SUPFAM" id="SSF46785">
    <property type="entry name" value="Winged helix' DNA-binding domain"/>
    <property type="match status" value="1"/>
</dbReference>
<keyword evidence="3" id="KW-0804">Transcription</keyword>
<evidence type="ECO:0000256" key="3">
    <source>
        <dbReference type="ARBA" id="ARBA00023163"/>
    </source>
</evidence>
<dbReference type="InterPro" id="IPR002577">
    <property type="entry name" value="HTH_HxlR"/>
</dbReference>
<name>A0A7X6L7V6_9NOCA</name>
<gene>
    <name evidence="5" type="ORF">HGB38_25210</name>
</gene>
<dbReference type="AlphaFoldDB" id="A0A7X6L7V6"/>
<proteinExistence type="predicted"/>
<evidence type="ECO:0000313" key="6">
    <source>
        <dbReference type="Proteomes" id="UP000540698"/>
    </source>
</evidence>
<keyword evidence="6" id="KW-1185">Reference proteome</keyword>
<dbReference type="Pfam" id="PF01638">
    <property type="entry name" value="HxlR"/>
    <property type="match status" value="1"/>
</dbReference>
<keyword evidence="1" id="KW-0805">Transcription regulation</keyword>
<dbReference type="Gene3D" id="1.10.10.10">
    <property type="entry name" value="Winged helix-like DNA-binding domain superfamily/Winged helix DNA-binding domain"/>
    <property type="match status" value="1"/>
</dbReference>